<protein>
    <submittedName>
        <fullName evidence="1">Uncharacterized protein</fullName>
    </submittedName>
</protein>
<sequence length="118" mass="12948">MASYFKIFFQPYHHAQPSGFGYAIRDHHRHRYRQEAGNGFGGLARNYGYADGRGNVQQASYGVSDRLVDPVIGYGNRRYGQGYGGNGLGNVGYTYGNALGFNALLEGYGDVYYGADLA</sequence>
<gene>
    <name evidence="1" type="ORF">AVEN_30663_1</name>
</gene>
<accession>A0A4Y2CR30</accession>
<evidence type="ECO:0000313" key="1">
    <source>
        <dbReference type="EMBL" id="GBM05765.1"/>
    </source>
</evidence>
<proteinExistence type="predicted"/>
<evidence type="ECO:0000313" key="2">
    <source>
        <dbReference type="Proteomes" id="UP000499080"/>
    </source>
</evidence>
<keyword evidence="2" id="KW-1185">Reference proteome</keyword>
<dbReference type="Proteomes" id="UP000499080">
    <property type="component" value="Unassembled WGS sequence"/>
</dbReference>
<organism evidence="1 2">
    <name type="scientific">Araneus ventricosus</name>
    <name type="common">Orbweaver spider</name>
    <name type="synonym">Epeira ventricosa</name>
    <dbReference type="NCBI Taxonomy" id="182803"/>
    <lineage>
        <taxon>Eukaryota</taxon>
        <taxon>Metazoa</taxon>
        <taxon>Ecdysozoa</taxon>
        <taxon>Arthropoda</taxon>
        <taxon>Chelicerata</taxon>
        <taxon>Arachnida</taxon>
        <taxon>Araneae</taxon>
        <taxon>Araneomorphae</taxon>
        <taxon>Entelegynae</taxon>
        <taxon>Araneoidea</taxon>
        <taxon>Araneidae</taxon>
        <taxon>Araneus</taxon>
    </lineage>
</organism>
<comment type="caution">
    <text evidence="1">The sequence shown here is derived from an EMBL/GenBank/DDBJ whole genome shotgun (WGS) entry which is preliminary data.</text>
</comment>
<dbReference type="EMBL" id="BGPR01087059">
    <property type="protein sequence ID" value="GBM05765.1"/>
    <property type="molecule type" value="Genomic_DNA"/>
</dbReference>
<reference evidence="1 2" key="1">
    <citation type="journal article" date="2019" name="Sci. Rep.">
        <title>Orb-weaving spider Araneus ventricosus genome elucidates the spidroin gene catalogue.</title>
        <authorList>
            <person name="Kono N."/>
            <person name="Nakamura H."/>
            <person name="Ohtoshi R."/>
            <person name="Moran D.A.P."/>
            <person name="Shinohara A."/>
            <person name="Yoshida Y."/>
            <person name="Fujiwara M."/>
            <person name="Mori M."/>
            <person name="Tomita M."/>
            <person name="Arakawa K."/>
        </authorList>
    </citation>
    <scope>NUCLEOTIDE SEQUENCE [LARGE SCALE GENOMIC DNA]</scope>
</reference>
<dbReference type="AlphaFoldDB" id="A0A4Y2CR30"/>
<name>A0A4Y2CR30_ARAVE</name>